<gene>
    <name evidence="1" type="ORF">RBI15_04725</name>
</gene>
<accession>A0AAQ3PYN6</accession>
<organism evidence="1 2">
    <name type="scientific">Anaerostipes hadrus</name>
    <dbReference type="NCBI Taxonomy" id="649756"/>
    <lineage>
        <taxon>Bacteria</taxon>
        <taxon>Bacillati</taxon>
        <taxon>Bacillota</taxon>
        <taxon>Clostridia</taxon>
        <taxon>Lachnospirales</taxon>
        <taxon>Lachnospiraceae</taxon>
        <taxon>Anaerostipes</taxon>
    </lineage>
</organism>
<dbReference type="GeneID" id="92740683"/>
<evidence type="ECO:0000313" key="2">
    <source>
        <dbReference type="Proteomes" id="UP001243496"/>
    </source>
</evidence>
<dbReference type="EMBL" id="CP132968">
    <property type="protein sequence ID" value="WMD17401.1"/>
    <property type="molecule type" value="Genomic_DNA"/>
</dbReference>
<dbReference type="Proteomes" id="UP001243496">
    <property type="component" value="Chromosome"/>
</dbReference>
<protein>
    <submittedName>
        <fullName evidence="1">Uncharacterized protein</fullName>
    </submittedName>
</protein>
<name>A0AAQ3PYN6_ANAHA</name>
<evidence type="ECO:0000313" key="1">
    <source>
        <dbReference type="EMBL" id="WMD17401.1"/>
    </source>
</evidence>
<dbReference type="AlphaFoldDB" id="A0AAQ3PYN6"/>
<dbReference type="RefSeq" id="WP_306857857.1">
    <property type="nucleotide sequence ID" value="NZ_CP132968.1"/>
</dbReference>
<reference evidence="1" key="1">
    <citation type="submission" date="2023-08" db="EMBL/GenBank/DDBJ databases">
        <title>Complete Genome Sequences of butyrate producing Anaerostipes hadrus strains BA1 and GIF7 isolated from the terminal ileum of a healthy lean male.</title>
        <authorList>
            <person name="Low A."/>
            <person name="Sheludchenko M."/>
            <person name="Cheng H.E."/>
            <person name="Koh X.Q."/>
            <person name="Lee J."/>
        </authorList>
    </citation>
    <scope>NUCLEOTIDE SEQUENCE</scope>
    <source>
        <strain evidence="1">BA1</strain>
    </source>
</reference>
<sequence length="61" mass="7088">MEEKEMLIKIYNQQDRLDVAQILIKNGYTVSQTKRARVPGGKTVDYFLKVKLDEENAKTTK</sequence>
<proteinExistence type="predicted"/>